<dbReference type="FunFam" id="2.10.310.10:FF:000001">
    <property type="entry name" value="Serpin family A member 1"/>
    <property type="match status" value="1"/>
</dbReference>
<keyword evidence="5" id="KW-0325">Glycoprotein</keyword>
<organism evidence="9 11">
    <name type="scientific">Heterocephalus glaber</name>
    <name type="common">Naked mole rat</name>
    <dbReference type="NCBI Taxonomy" id="10181"/>
    <lineage>
        <taxon>Eukaryota</taxon>
        <taxon>Metazoa</taxon>
        <taxon>Chordata</taxon>
        <taxon>Craniata</taxon>
        <taxon>Vertebrata</taxon>
        <taxon>Euteleostomi</taxon>
        <taxon>Mammalia</taxon>
        <taxon>Eutheria</taxon>
        <taxon>Euarchontoglires</taxon>
        <taxon>Glires</taxon>
        <taxon>Rodentia</taxon>
        <taxon>Hystricomorpha</taxon>
        <taxon>Bathyergidae</taxon>
        <taxon>Heterocephalus</taxon>
    </lineage>
</organism>
<dbReference type="Pfam" id="PF00079">
    <property type="entry name" value="Serpin"/>
    <property type="match status" value="1"/>
</dbReference>
<dbReference type="Gene3D" id="2.30.39.10">
    <property type="entry name" value="Alpha-1-antitrypsin, domain 1"/>
    <property type="match status" value="1"/>
</dbReference>
<dbReference type="RefSeq" id="XP_012922093.1">
    <property type="nucleotide sequence ID" value="XM_013066639.2"/>
</dbReference>
<dbReference type="RefSeq" id="XP_004837054.1">
    <property type="nucleotide sequence ID" value="XM_004836997.3"/>
</dbReference>
<dbReference type="InterPro" id="IPR000215">
    <property type="entry name" value="Serpin_fam"/>
</dbReference>
<keyword evidence="12" id="KW-1185">Reference proteome</keyword>
<dbReference type="OMA" id="MEIMPMS"/>
<keyword evidence="4" id="KW-0722">Serine protease inhibitor</keyword>
<evidence type="ECO:0000256" key="7">
    <source>
        <dbReference type="SAM" id="SignalP"/>
    </source>
</evidence>
<protein>
    <submittedName>
        <fullName evidence="9 13">Alpha-1-antiproteinase S</fullName>
    </submittedName>
    <submittedName>
        <fullName evidence="10">Alpha-1-antitrypsin</fullName>
    </submittedName>
</protein>
<evidence type="ECO:0000256" key="6">
    <source>
        <dbReference type="RuleBase" id="RU000411"/>
    </source>
</evidence>
<dbReference type="eggNOG" id="KOG2392">
    <property type="taxonomic scope" value="Eukaryota"/>
</dbReference>
<reference evidence="13 14" key="3">
    <citation type="submission" date="2025-04" db="UniProtKB">
        <authorList>
            <consortium name="RefSeq"/>
        </authorList>
    </citation>
    <scope>IDENTIFICATION</scope>
</reference>
<keyword evidence="3 7" id="KW-0732">Signal</keyword>
<evidence type="ECO:0000256" key="4">
    <source>
        <dbReference type="ARBA" id="ARBA00022900"/>
    </source>
</evidence>
<dbReference type="SMART" id="SM00093">
    <property type="entry name" value="SERPIN"/>
    <property type="match status" value="1"/>
</dbReference>
<dbReference type="Proteomes" id="UP000006813">
    <property type="component" value="Unassembled WGS sequence"/>
</dbReference>
<dbReference type="GO" id="GO:0005615">
    <property type="term" value="C:extracellular space"/>
    <property type="evidence" value="ECO:0007669"/>
    <property type="project" value="InterPro"/>
</dbReference>
<keyword evidence="2" id="KW-0646">Protease inhibitor</keyword>
<dbReference type="MEROPS" id="I04.001"/>
<evidence type="ECO:0000313" key="10">
    <source>
        <dbReference type="EMBL" id="JAO03490.1"/>
    </source>
</evidence>
<evidence type="ECO:0000313" key="9">
    <source>
        <dbReference type="EMBL" id="EHB04107.1"/>
    </source>
</evidence>
<evidence type="ECO:0000313" key="14">
    <source>
        <dbReference type="RefSeq" id="XP_012922093.1"/>
    </source>
</evidence>
<evidence type="ECO:0000256" key="5">
    <source>
        <dbReference type="ARBA" id="ARBA00023180"/>
    </source>
</evidence>
<dbReference type="InterPro" id="IPR042178">
    <property type="entry name" value="Serpin_sf_1"/>
</dbReference>
<evidence type="ECO:0000313" key="12">
    <source>
        <dbReference type="Proteomes" id="UP000694906"/>
    </source>
</evidence>
<dbReference type="AlphaFoldDB" id="G5B496"/>
<dbReference type="Proteomes" id="UP000694906">
    <property type="component" value="Unplaced"/>
</dbReference>
<feature type="chain" id="PRO_5007661068" evidence="7">
    <location>
        <begin position="25"/>
        <end position="415"/>
    </location>
</feature>
<feature type="signal peptide" evidence="7">
    <location>
        <begin position="1"/>
        <end position="24"/>
    </location>
</feature>
<evidence type="ECO:0000256" key="2">
    <source>
        <dbReference type="ARBA" id="ARBA00022690"/>
    </source>
</evidence>
<dbReference type="PANTHER" id="PTHR11461:SF165">
    <property type="entry name" value="ALPHA-1-ANTITRYPSIN"/>
    <property type="match status" value="1"/>
</dbReference>
<dbReference type="GeneID" id="101717359"/>
<dbReference type="Gene3D" id="3.30.497.10">
    <property type="entry name" value="Antithrombin, subunit I, domain 2"/>
    <property type="match status" value="1"/>
</dbReference>
<evidence type="ECO:0000313" key="11">
    <source>
        <dbReference type="Proteomes" id="UP000006813"/>
    </source>
</evidence>
<dbReference type="FunFam" id="2.30.39.10:FF:000003">
    <property type="entry name" value="alpha-1-antitrypsin isoform X1"/>
    <property type="match status" value="1"/>
</dbReference>
<proteinExistence type="inferred from homology"/>
<name>G5B496_HETGA</name>
<dbReference type="SUPFAM" id="SSF56574">
    <property type="entry name" value="Serpins"/>
    <property type="match status" value="1"/>
</dbReference>
<dbReference type="KEGG" id="hgl:101717359"/>
<dbReference type="STRING" id="10181.G5B496"/>
<gene>
    <name evidence="13 14" type="primary">LOC101717359</name>
    <name evidence="10" type="synonym">SERPINA1</name>
    <name evidence="9" type="ORF">GW7_16189</name>
</gene>
<evidence type="ECO:0000259" key="8">
    <source>
        <dbReference type="SMART" id="SM00093"/>
    </source>
</evidence>
<dbReference type="InterPro" id="IPR023796">
    <property type="entry name" value="Serpin_dom"/>
</dbReference>
<dbReference type="Gene3D" id="2.10.310.10">
    <property type="entry name" value="Serpins superfamily"/>
    <property type="match status" value="1"/>
</dbReference>
<accession>G5B496</accession>
<sequence>MPSSVSQGLLLLAGLCCLVFGCLAEDGQVTETHAHSHDLEHLSGHKIAPSLAEFAFSIYQVLAQQSNTSNIFFSPVSIASALAMLSLGAQGDTHAQILQGLEFNLTEVAEADIHKGFKDLLHILNTPNSERELTTGNGLFVDQTLRFTAKFLEETRNHYHAEAFPVNFSNPEDAVKQLNIYVQRRTKGKIVDLVKVLDKDTVLALVNYIFFRGKWEKPFEAEHTSEEDFHVNEETTVKVPMMKRLGMFRVFHCSTIQSWVLLMDYQGNITALFLLPDEGKLQHLEKTLTKELISKFLSKTEKTSANLHFPKLSISGNYDLKIVLGNLGITNIFSNAADLSGVTKDAPLKLSKAVHKAVLTIDEKGTEAAGATVLEAIPMSMPPNVYFIRPFIFTIIDHSTYSPLFVGKVMDPTQK</sequence>
<evidence type="ECO:0000256" key="1">
    <source>
        <dbReference type="ARBA" id="ARBA00009500"/>
    </source>
</evidence>
<comment type="similarity">
    <text evidence="1 6">Belongs to the serpin family.</text>
</comment>
<feature type="domain" description="Serpin" evidence="8">
    <location>
        <begin position="56"/>
        <end position="412"/>
    </location>
</feature>
<dbReference type="EMBL" id="JH168404">
    <property type="protein sequence ID" value="EHB04107.1"/>
    <property type="molecule type" value="Genomic_DNA"/>
</dbReference>
<evidence type="ECO:0000313" key="13">
    <source>
        <dbReference type="RefSeq" id="XP_004837054.1"/>
    </source>
</evidence>
<dbReference type="InterPro" id="IPR042185">
    <property type="entry name" value="Serpin_sf_2"/>
</dbReference>
<reference evidence="10" key="2">
    <citation type="submission" date="2015-10" db="EMBL/GenBank/DDBJ databases">
        <title>FRAMA: From RNA-seq data to annotated mRNA assemblies.</title>
        <authorList>
            <person name="Bens M."/>
            <person name="Sahm A."/>
            <person name="Jahn N."/>
            <person name="Morhart M."/>
            <person name="Holtze S."/>
            <person name="Hildebrandt T.B."/>
            <person name="Platzer M."/>
            <person name="Szafranski K."/>
        </authorList>
    </citation>
    <scope>NUCLEOTIDE SEQUENCE</scope>
    <source>
        <tissue evidence="10">Liver</tissue>
    </source>
</reference>
<dbReference type="OrthoDB" id="671595at2759"/>
<evidence type="ECO:0000256" key="3">
    <source>
        <dbReference type="ARBA" id="ARBA00022729"/>
    </source>
</evidence>
<dbReference type="PANTHER" id="PTHR11461">
    <property type="entry name" value="SERINE PROTEASE INHIBITOR, SERPIN"/>
    <property type="match status" value="1"/>
</dbReference>
<dbReference type="FunFam" id="3.30.497.10:FF:000001">
    <property type="entry name" value="Serine protease inhibitor"/>
    <property type="match status" value="1"/>
</dbReference>
<reference evidence="9 11" key="1">
    <citation type="journal article" date="2011" name="Nature">
        <title>Genome sequencing reveals insights into physiology and longevity of the naked mole rat.</title>
        <authorList>
            <person name="Kim E.B."/>
            <person name="Fang X."/>
            <person name="Fushan A.A."/>
            <person name="Huang Z."/>
            <person name="Lobanov A.V."/>
            <person name="Han L."/>
            <person name="Marino S.M."/>
            <person name="Sun X."/>
            <person name="Turanov A.A."/>
            <person name="Yang P."/>
            <person name="Yim S.H."/>
            <person name="Zhao X."/>
            <person name="Kasaikina M.V."/>
            <person name="Stoletzki N."/>
            <person name="Peng C."/>
            <person name="Polak P."/>
            <person name="Xiong Z."/>
            <person name="Kiezun A."/>
            <person name="Zhu Y."/>
            <person name="Chen Y."/>
            <person name="Kryukov G.V."/>
            <person name="Zhang Q."/>
            <person name="Peshkin L."/>
            <person name="Yang L."/>
            <person name="Bronson R.T."/>
            <person name="Buffenstein R."/>
            <person name="Wang B."/>
            <person name="Han C."/>
            <person name="Li Q."/>
            <person name="Chen L."/>
            <person name="Zhao W."/>
            <person name="Sunyaev S.R."/>
            <person name="Park T.J."/>
            <person name="Zhang G."/>
            <person name="Wang J."/>
            <person name="Gladyshev V.N."/>
        </authorList>
    </citation>
    <scope>NUCLEOTIDE SEQUENCE [LARGE SCALE GENOMIC DNA]</scope>
</reference>
<dbReference type="InterPro" id="IPR036186">
    <property type="entry name" value="Serpin_sf"/>
</dbReference>
<dbReference type="GO" id="GO:0004867">
    <property type="term" value="F:serine-type endopeptidase inhibitor activity"/>
    <property type="evidence" value="ECO:0007669"/>
    <property type="project" value="UniProtKB-KW"/>
</dbReference>
<dbReference type="EMBL" id="GEBF01000143">
    <property type="protein sequence ID" value="JAO03490.1"/>
    <property type="molecule type" value="Transcribed_RNA"/>
</dbReference>